<proteinExistence type="inferred from homology"/>
<dbReference type="InterPro" id="IPR039901">
    <property type="entry name" value="Kdotransferase"/>
</dbReference>
<keyword evidence="12" id="KW-0812">Transmembrane</keyword>
<dbReference type="FunFam" id="3.40.50.2000:FF:000032">
    <property type="entry name" value="3-deoxy-D-manno-octulosonic acid transferase"/>
    <property type="match status" value="1"/>
</dbReference>
<comment type="similarity">
    <text evidence="3">Belongs to the glycosyltransferase group 1 family. Glycosyltransferase 30 subfamily.</text>
</comment>
<keyword evidence="7" id="KW-0735">Signal-anchor</keyword>
<gene>
    <name evidence="14" type="primary">waaA</name>
    <name evidence="14" type="ORF">Q8A57_04130</name>
</gene>
<evidence type="ECO:0000256" key="3">
    <source>
        <dbReference type="ARBA" id="ARBA00006380"/>
    </source>
</evidence>
<dbReference type="Gene3D" id="3.40.50.11720">
    <property type="entry name" value="3-Deoxy-D-manno-octulosonic-acid transferase, N-terminal domain"/>
    <property type="match status" value="1"/>
</dbReference>
<sequence length="426" mass="47291">MARLAYSLLFYLLTPFIFLRLLWRSRRAPGYRKRWGERLGYVTPIAASRQVIWVHSVSVGETLAAVPMIKALQQRYPDALLAVTTMTPTGSARVKAEFGDSVYHVYAPYDLPCAVNRFLQRVRPQLLVIMETELWPNLIHCCRQHGTPVVVANARLSEKSAKGYRRFSALTAPMLAMVDRVAAQHEDDGARFRSLGLSDEQLTITGNIKFDLSIDEPLKQRAGELRAEWRGREGRPVWLVASTHAGEEEIVLRAFRQLLTVFPSLLLVLVPRHPERFQDVAQLCEAHRFRAVKRSLGGVPGEGDQILLGDTMGELLLFFGACDIAFVGGSLVPVGGHNLIEPAAWQKPVLSGPHLFNFSEASRLLLEAGGMAICADDQALAGEVRRLLESPESAESMATVAKQVADNNRGALQRLLDVIEHQLSSQ</sequence>
<reference evidence="14" key="2">
    <citation type="submission" date="2023-08" db="EMBL/GenBank/DDBJ databases">
        <authorList>
            <person name="Luo J."/>
        </authorList>
    </citation>
    <scope>NUCLEOTIDE SEQUENCE</scope>
    <source>
        <strain evidence="14">DSM 25064</strain>
    </source>
</reference>
<dbReference type="GO" id="GO:0043842">
    <property type="term" value="F:Kdo transferase activity"/>
    <property type="evidence" value="ECO:0007669"/>
    <property type="project" value="UniProtKB-EC"/>
</dbReference>
<accession>A0AAW8B334</accession>
<dbReference type="EC" id="2.4.99.12" evidence="4 12"/>
<reference evidence="14" key="1">
    <citation type="journal article" date="2010" name="Int. J. Syst. Evol. Microbiol.">
        <title>Porticoccus litoralis gen. nov., sp. nov., a gammaproteobacterium isolated from the Yellow Sea.</title>
        <authorList>
            <person name="Oh H.M."/>
            <person name="Kim H."/>
            <person name="Kim K.M."/>
            <person name="Min G.S."/>
            <person name="Cho J.C."/>
        </authorList>
    </citation>
    <scope>NUCLEOTIDE SEQUENCE</scope>
    <source>
        <strain evidence="14">DSM 25064</strain>
    </source>
</reference>
<feature type="transmembrane region" description="Helical" evidence="12">
    <location>
        <begin position="6"/>
        <end position="23"/>
    </location>
</feature>
<evidence type="ECO:0000256" key="1">
    <source>
        <dbReference type="ARBA" id="ARBA00004388"/>
    </source>
</evidence>
<evidence type="ECO:0000256" key="2">
    <source>
        <dbReference type="ARBA" id="ARBA00004713"/>
    </source>
</evidence>
<keyword evidence="15" id="KW-1185">Reference proteome</keyword>
<evidence type="ECO:0000313" key="15">
    <source>
        <dbReference type="Proteomes" id="UP001178354"/>
    </source>
</evidence>
<evidence type="ECO:0000256" key="12">
    <source>
        <dbReference type="RuleBase" id="RU365103"/>
    </source>
</evidence>
<keyword evidence="12" id="KW-1003">Cell membrane</keyword>
<feature type="domain" description="3-deoxy-D-manno-octulosonic-acid transferase N-terminal" evidence="13">
    <location>
        <begin position="33"/>
        <end position="211"/>
    </location>
</feature>
<dbReference type="EMBL" id="JAUUUU010000001">
    <property type="protein sequence ID" value="MDP1520151.1"/>
    <property type="molecule type" value="Genomic_DNA"/>
</dbReference>
<feature type="site" description="Transition state stabilizer" evidence="11">
    <location>
        <position position="209"/>
    </location>
</feature>
<dbReference type="FunFam" id="3.40.50.11720:FF:000001">
    <property type="entry name" value="3-deoxy-D-manno-octulosonic acid transferase"/>
    <property type="match status" value="1"/>
</dbReference>
<comment type="function">
    <text evidence="12">Involved in lipopolysaccharide (LPS) biosynthesis. Catalyzes the transfer of 3-deoxy-D-manno-octulosonate (Kdo) residue(s) from CMP-Kdo to lipid IV(A), the tetraacyldisaccharide-1,4'-bisphosphate precursor of lipid A.</text>
</comment>
<organism evidence="14 15">
    <name type="scientific">Porticoccus litoralis</name>
    <dbReference type="NCBI Taxonomy" id="434086"/>
    <lineage>
        <taxon>Bacteria</taxon>
        <taxon>Pseudomonadati</taxon>
        <taxon>Pseudomonadota</taxon>
        <taxon>Gammaproteobacteria</taxon>
        <taxon>Cellvibrionales</taxon>
        <taxon>Porticoccaceae</taxon>
        <taxon>Porticoccus</taxon>
    </lineage>
</organism>
<evidence type="ECO:0000256" key="9">
    <source>
        <dbReference type="ARBA" id="ARBA00049183"/>
    </source>
</evidence>
<comment type="subcellular location">
    <subcellularLocation>
        <location evidence="1">Cell inner membrane</location>
        <topology evidence="1">Single-pass membrane protein</topology>
        <orientation evidence="1">Cytoplasmic side</orientation>
    </subcellularLocation>
    <subcellularLocation>
        <location evidence="12">Cell membrane</location>
    </subcellularLocation>
</comment>
<evidence type="ECO:0000256" key="4">
    <source>
        <dbReference type="ARBA" id="ARBA00012621"/>
    </source>
</evidence>
<dbReference type="GO" id="GO:0005886">
    <property type="term" value="C:plasma membrane"/>
    <property type="evidence" value="ECO:0007669"/>
    <property type="project" value="UniProtKB-SubCell"/>
</dbReference>
<comment type="caution">
    <text evidence="14">The sequence shown here is derived from an EMBL/GenBank/DDBJ whole genome shotgun (WGS) entry which is preliminary data.</text>
</comment>
<evidence type="ECO:0000256" key="5">
    <source>
        <dbReference type="ARBA" id="ARBA00019077"/>
    </source>
</evidence>
<dbReference type="PANTHER" id="PTHR42755">
    <property type="entry name" value="3-DEOXY-MANNO-OCTULOSONATE CYTIDYLYLTRANSFERASE"/>
    <property type="match status" value="1"/>
</dbReference>
<evidence type="ECO:0000256" key="6">
    <source>
        <dbReference type="ARBA" id="ARBA00022679"/>
    </source>
</evidence>
<dbReference type="RefSeq" id="WP_305169687.1">
    <property type="nucleotide sequence ID" value="NZ_JAUUUU010000001.1"/>
</dbReference>
<keyword evidence="12" id="KW-0472">Membrane</keyword>
<dbReference type="AlphaFoldDB" id="A0AAW8B334"/>
<evidence type="ECO:0000256" key="8">
    <source>
        <dbReference type="ARBA" id="ARBA00031445"/>
    </source>
</evidence>
<keyword evidence="12" id="KW-1133">Transmembrane helix</keyword>
<evidence type="ECO:0000313" key="14">
    <source>
        <dbReference type="EMBL" id="MDP1520151.1"/>
    </source>
</evidence>
<dbReference type="Proteomes" id="UP001178354">
    <property type="component" value="Unassembled WGS sequence"/>
</dbReference>
<evidence type="ECO:0000256" key="7">
    <source>
        <dbReference type="ARBA" id="ARBA00022968"/>
    </source>
</evidence>
<dbReference type="InterPro" id="IPR038107">
    <property type="entry name" value="Glycos_transf_N_sf"/>
</dbReference>
<evidence type="ECO:0000256" key="11">
    <source>
        <dbReference type="PIRSR" id="PIRSR639901-2"/>
    </source>
</evidence>
<dbReference type="GO" id="GO:0009245">
    <property type="term" value="P:lipid A biosynthetic process"/>
    <property type="evidence" value="ECO:0007669"/>
    <property type="project" value="TreeGrafter"/>
</dbReference>
<dbReference type="Gene3D" id="3.40.50.2000">
    <property type="entry name" value="Glycogen Phosphorylase B"/>
    <property type="match status" value="1"/>
</dbReference>
<dbReference type="InterPro" id="IPR007507">
    <property type="entry name" value="Glycos_transf_N"/>
</dbReference>
<keyword evidence="12" id="KW-0448">Lipopolysaccharide biosynthesis</keyword>
<comment type="catalytic activity">
    <reaction evidence="9 12">
        <text>lipid IVA (E. coli) + CMP-3-deoxy-beta-D-manno-octulosonate = alpha-Kdo-(2-&gt;6)-lipid IVA (E. coli) + CMP + H(+)</text>
        <dbReference type="Rhea" id="RHEA:28066"/>
        <dbReference type="ChEBI" id="CHEBI:15378"/>
        <dbReference type="ChEBI" id="CHEBI:58603"/>
        <dbReference type="ChEBI" id="CHEBI:60364"/>
        <dbReference type="ChEBI" id="CHEBI:60377"/>
        <dbReference type="ChEBI" id="CHEBI:85987"/>
        <dbReference type="EC" id="2.4.99.12"/>
    </reaction>
</comment>
<feature type="site" description="Transition state stabilizer" evidence="11">
    <location>
        <position position="131"/>
    </location>
</feature>
<protein>
    <recommendedName>
        <fullName evidence="5 12">3-deoxy-D-manno-octulosonic acid transferase</fullName>
        <shortName evidence="12">Kdo transferase</shortName>
        <ecNumber evidence="4 12">2.4.99.12</ecNumber>
    </recommendedName>
    <alternativeName>
        <fullName evidence="8 12">Lipid IV(A) 3-deoxy-D-manno-octulosonic acid transferase</fullName>
    </alternativeName>
</protein>
<keyword evidence="6 12" id="KW-0808">Transferase</keyword>
<dbReference type="SUPFAM" id="SSF53756">
    <property type="entry name" value="UDP-Glycosyltransferase/glycogen phosphorylase"/>
    <property type="match status" value="1"/>
</dbReference>
<name>A0AAW8B334_9GAMM</name>
<keyword evidence="14" id="KW-0328">Glycosyltransferase</keyword>
<dbReference type="Pfam" id="PF04413">
    <property type="entry name" value="Glycos_transf_N"/>
    <property type="match status" value="1"/>
</dbReference>
<comment type="pathway">
    <text evidence="2 12">Bacterial outer membrane biogenesis; LPS core biosynthesis.</text>
</comment>
<dbReference type="PANTHER" id="PTHR42755:SF1">
    <property type="entry name" value="3-DEOXY-D-MANNO-OCTULOSONIC ACID TRANSFERASE, MITOCHONDRIAL-RELATED"/>
    <property type="match status" value="1"/>
</dbReference>
<dbReference type="NCBIfam" id="NF004388">
    <property type="entry name" value="PRK05749.1-4"/>
    <property type="match status" value="1"/>
</dbReference>
<feature type="active site" description="Proton acceptor" evidence="10">
    <location>
        <position position="61"/>
    </location>
</feature>
<evidence type="ECO:0000259" key="13">
    <source>
        <dbReference type="Pfam" id="PF04413"/>
    </source>
</evidence>
<dbReference type="GO" id="GO:0009244">
    <property type="term" value="P:lipopolysaccharide core region biosynthetic process"/>
    <property type="evidence" value="ECO:0007669"/>
    <property type="project" value="UniProtKB-UniRule"/>
</dbReference>
<evidence type="ECO:0000256" key="10">
    <source>
        <dbReference type="PIRSR" id="PIRSR639901-1"/>
    </source>
</evidence>